<sequence length="159" mass="17440">MFCCCRVCCGACINFFLKKKKKEAGCTLLQIAIAFLNMLGLGYFLLPLSQLKEDMMRGAATQQDVAHSLWANKTNVPIALRTVGSNSAVIKDVGELITLCKQSSGVEGKTMADLSAGNMLRLAAEHVTDWPALPLVAEDCAALLQLRCSERERRCCWPR</sequence>
<dbReference type="EMBL" id="CYKH01001629">
    <property type="protein sequence ID" value="CUI14772.1"/>
    <property type="molecule type" value="Genomic_DNA"/>
</dbReference>
<dbReference type="VEuPathDB" id="TriTrypDB:BSAL_14555"/>
<gene>
    <name evidence="2" type="ORF">BSAL_14555</name>
</gene>
<organism evidence="2 3">
    <name type="scientific">Bodo saltans</name>
    <name type="common">Flagellated protozoan</name>
    <dbReference type="NCBI Taxonomy" id="75058"/>
    <lineage>
        <taxon>Eukaryota</taxon>
        <taxon>Discoba</taxon>
        <taxon>Euglenozoa</taxon>
        <taxon>Kinetoplastea</taxon>
        <taxon>Metakinetoplastina</taxon>
        <taxon>Eubodonida</taxon>
        <taxon>Bodonidae</taxon>
        <taxon>Bodo</taxon>
    </lineage>
</organism>
<dbReference type="Proteomes" id="UP000051952">
    <property type="component" value="Unassembled WGS sequence"/>
</dbReference>
<keyword evidence="3" id="KW-1185">Reference proteome</keyword>
<evidence type="ECO:0000313" key="3">
    <source>
        <dbReference type="Proteomes" id="UP000051952"/>
    </source>
</evidence>
<feature type="transmembrane region" description="Helical" evidence="1">
    <location>
        <begin position="27"/>
        <end position="46"/>
    </location>
</feature>
<keyword evidence="1" id="KW-0812">Transmembrane</keyword>
<reference evidence="3" key="1">
    <citation type="submission" date="2015-09" db="EMBL/GenBank/DDBJ databases">
        <authorList>
            <consortium name="Pathogen Informatics"/>
        </authorList>
    </citation>
    <scope>NUCLEOTIDE SEQUENCE [LARGE SCALE GENOMIC DNA]</scope>
    <source>
        <strain evidence="3">Lake Konstanz</strain>
    </source>
</reference>
<evidence type="ECO:0000256" key="1">
    <source>
        <dbReference type="SAM" id="Phobius"/>
    </source>
</evidence>
<name>A0A0S4KMB2_BODSA</name>
<dbReference type="AlphaFoldDB" id="A0A0S4KMB2"/>
<accession>A0A0S4KMB2</accession>
<evidence type="ECO:0000313" key="2">
    <source>
        <dbReference type="EMBL" id="CUI14772.1"/>
    </source>
</evidence>
<proteinExistence type="predicted"/>
<protein>
    <submittedName>
        <fullName evidence="2">Uncharacterized protein</fullName>
    </submittedName>
</protein>
<keyword evidence="1" id="KW-1133">Transmembrane helix</keyword>
<keyword evidence="1" id="KW-0472">Membrane</keyword>